<keyword evidence="2" id="KW-0406">Ion transport</keyword>
<name>A0A143MGX1_MESEU</name>
<feature type="chain" id="PRO_5007510439" evidence="1">
    <location>
        <begin position="29"/>
        <end position="72"/>
    </location>
</feature>
<dbReference type="GO" id="GO:0034220">
    <property type="term" value="P:monoatomic ion transmembrane transport"/>
    <property type="evidence" value="ECO:0007669"/>
    <property type="project" value="UniProtKB-KW"/>
</dbReference>
<dbReference type="AlphaFoldDB" id="A0A143MGX1"/>
<accession>A0A143MGX1</accession>
<proteinExistence type="evidence at transcript level"/>
<reference evidence="2" key="1">
    <citation type="submission" date="2015-12" db="EMBL/GenBank/DDBJ databases">
        <title>Iranian mesobuthus eupeus potassium channel toxin.</title>
        <authorList>
            <person name="Baradaran M."/>
            <person name="Jalali A."/>
            <person name="Naderi Soorki M."/>
            <person name="Galehdari H."/>
        </authorList>
    </citation>
    <scope>NUCLEOTIDE SEQUENCE</scope>
    <source>
        <tissue evidence="2">Venom gland</tissue>
    </source>
</reference>
<evidence type="ECO:0000313" key="2">
    <source>
        <dbReference type="EMBL" id="AMX81447.1"/>
    </source>
</evidence>
<keyword evidence="2" id="KW-0407">Ion channel</keyword>
<organism evidence="2">
    <name type="scientific">Mesobuthus eupeus</name>
    <name type="common">Lesser Asian scorpion</name>
    <name type="synonym">Buthus eupeus</name>
    <dbReference type="NCBI Taxonomy" id="34648"/>
    <lineage>
        <taxon>Eukaryota</taxon>
        <taxon>Metazoa</taxon>
        <taxon>Ecdysozoa</taxon>
        <taxon>Arthropoda</taxon>
        <taxon>Chelicerata</taxon>
        <taxon>Arachnida</taxon>
        <taxon>Scorpiones</taxon>
        <taxon>Buthida</taxon>
        <taxon>Buthoidea</taxon>
        <taxon>Buthidae</taxon>
        <taxon>Mesobuthus</taxon>
    </lineage>
</organism>
<feature type="signal peptide" evidence="1">
    <location>
        <begin position="1"/>
        <end position="28"/>
    </location>
</feature>
<keyword evidence="1" id="KW-0732">Signal</keyword>
<keyword evidence="2" id="KW-0813">Transport</keyword>
<evidence type="ECO:0000256" key="1">
    <source>
        <dbReference type="SAM" id="SignalP"/>
    </source>
</evidence>
<protein>
    <submittedName>
        <fullName evidence="2">Potassium channel toxin meuK3-1-a</fullName>
    </submittedName>
</protein>
<dbReference type="EMBL" id="KU253404">
    <property type="protein sequence ID" value="AMX81447.1"/>
    <property type="molecule type" value="mRNA"/>
</dbReference>
<sequence>MNRLCKITLMILALSSIIGIISKTEVDALYPCNDFSCYIICSLQGKSASCKEKFECACIEKERALEEDLSIE</sequence>